<evidence type="ECO:0000313" key="2">
    <source>
        <dbReference type="EMBL" id="CAK0849457.1"/>
    </source>
</evidence>
<feature type="compositionally biased region" description="Acidic residues" evidence="1">
    <location>
        <begin position="47"/>
        <end position="56"/>
    </location>
</feature>
<name>A0ABN9TTE8_9DINO</name>
<evidence type="ECO:0000313" key="3">
    <source>
        <dbReference type="Proteomes" id="UP001189429"/>
    </source>
</evidence>
<protein>
    <recommendedName>
        <fullName evidence="4">FACT complex subunit</fullName>
    </recommendedName>
</protein>
<comment type="caution">
    <text evidence="2">The sequence shown here is derived from an EMBL/GenBank/DDBJ whole genome shotgun (WGS) entry which is preliminary data.</text>
</comment>
<evidence type="ECO:0000256" key="1">
    <source>
        <dbReference type="SAM" id="MobiDB-lite"/>
    </source>
</evidence>
<sequence length="237" mass="25629">MAGLPFIVPHGNGAREVGAESDRVSLPTSAPIDASGLPGGPRLPPDLAEDYDEDGEFILRPVWNDNAEGDVGSRGEQRQGSGGPDQEERRGSDAMGQFGIMTANWGGERFMKQDPGVDEADSPAVTGHRPLRQFIGAAGIDRGSTIMIFARPPHVKGMRTLVFHRTGVGTYSITQKNRARTRVTKIAVSRMLIASAKMRFWQTRGSGGGRADDQAADEFRLANVHLNHRTAKRDLQG</sequence>
<organism evidence="2 3">
    <name type="scientific">Prorocentrum cordatum</name>
    <dbReference type="NCBI Taxonomy" id="2364126"/>
    <lineage>
        <taxon>Eukaryota</taxon>
        <taxon>Sar</taxon>
        <taxon>Alveolata</taxon>
        <taxon>Dinophyceae</taxon>
        <taxon>Prorocentrales</taxon>
        <taxon>Prorocentraceae</taxon>
        <taxon>Prorocentrum</taxon>
    </lineage>
</organism>
<feature type="region of interest" description="Disordered" evidence="1">
    <location>
        <begin position="1"/>
        <end position="95"/>
    </location>
</feature>
<keyword evidence="3" id="KW-1185">Reference proteome</keyword>
<dbReference type="Proteomes" id="UP001189429">
    <property type="component" value="Unassembled WGS sequence"/>
</dbReference>
<gene>
    <name evidence="2" type="ORF">PCOR1329_LOCUS42137</name>
</gene>
<accession>A0ABN9TTE8</accession>
<evidence type="ECO:0008006" key="4">
    <source>
        <dbReference type="Google" id="ProtNLM"/>
    </source>
</evidence>
<proteinExistence type="predicted"/>
<dbReference type="EMBL" id="CAUYUJ010015061">
    <property type="protein sequence ID" value="CAK0849457.1"/>
    <property type="molecule type" value="Genomic_DNA"/>
</dbReference>
<reference evidence="2" key="1">
    <citation type="submission" date="2023-10" db="EMBL/GenBank/DDBJ databases">
        <authorList>
            <person name="Chen Y."/>
            <person name="Shah S."/>
            <person name="Dougan E. K."/>
            <person name="Thang M."/>
            <person name="Chan C."/>
        </authorList>
    </citation>
    <scope>NUCLEOTIDE SEQUENCE [LARGE SCALE GENOMIC DNA]</scope>
</reference>
<feature type="non-terminal residue" evidence="2">
    <location>
        <position position="237"/>
    </location>
</feature>